<comment type="similarity">
    <text evidence="1">Belongs to the LytR/CpsA/Psr (LCP) family.</text>
</comment>
<sequence length="440" mass="48754">MSKTTQPNPARTAWNSWILLGVAAVLTFLGVVGGMTLWLSKPFENDRYREANALFERANLGQNLNILLLGTDIVASSKATATGFRPPTDSFEGRSDTIMLAHFNPEQKKVNVLSVPRDTRTDIPGFGAHKINVANVYGGPALAARAIGELTGAEINRYVRINPQGVVQLIDVLGGVTVYIPKRMKYSDDSQHLYIDLPQGWHTLSGFQAQQYLRFRSDELGDIGRVQRQQALLRSLGERAVRPENLLKIGAILETVQTNIDTNLTIEDIFDLAKFATQIDLKRDLQMVLMPGRFSRPGEYDISYWIPNHNKASQLGVRFFGATAEAGAEADEPLEPRQVRLTVQNATGVPGMARQVGRVLQKQGFQVLDYAADRPDPIWRTEIIAQQGNAEAAQLVSDALKVGAVRVEATGSIYTDVTLRIGKDWLKRLEQQQSNKTAYQ</sequence>
<organism evidence="5 6">
    <name type="scientific">Gloeobacter violaceus (strain ATCC 29082 / PCC 7421)</name>
    <dbReference type="NCBI Taxonomy" id="251221"/>
    <lineage>
        <taxon>Bacteria</taxon>
        <taxon>Bacillati</taxon>
        <taxon>Cyanobacteriota</taxon>
        <taxon>Cyanophyceae</taxon>
        <taxon>Gloeobacterales</taxon>
        <taxon>Gloeobacteraceae</taxon>
        <taxon>Gloeobacter</taxon>
    </lineage>
</organism>
<dbReference type="Pfam" id="PF03816">
    <property type="entry name" value="LytR_cpsA_psr"/>
    <property type="match status" value="1"/>
</dbReference>
<dbReference type="InParanoid" id="Q7NFP5"/>
<accession>Q7NFP5</accession>
<evidence type="ECO:0000313" key="6">
    <source>
        <dbReference type="Proteomes" id="UP000000557"/>
    </source>
</evidence>
<dbReference type="Proteomes" id="UP000000557">
    <property type="component" value="Chromosome"/>
</dbReference>
<dbReference type="EnsemblBacteria" id="BAC91420">
    <property type="protein sequence ID" value="BAC91420"/>
    <property type="gene ID" value="BAC91420"/>
</dbReference>
<dbReference type="RefSeq" id="WP_011143468.1">
    <property type="nucleotide sequence ID" value="NC_005125.1"/>
</dbReference>
<dbReference type="InterPro" id="IPR050922">
    <property type="entry name" value="LytR/CpsA/Psr_CW_biosynth"/>
</dbReference>
<reference evidence="5 6" key="1">
    <citation type="journal article" date="2003" name="DNA Res.">
        <title>Complete genome structure of Gloeobacter violaceus PCC 7421, a cyanobacterium that lacks thylakoids.</title>
        <authorList>
            <person name="Nakamura Y."/>
            <person name="Kaneko T."/>
            <person name="Sato S."/>
            <person name="Mimuro M."/>
            <person name="Miyashita H."/>
            <person name="Tsuchiya T."/>
            <person name="Sasamoto S."/>
            <person name="Watanabe A."/>
            <person name="Kawashima K."/>
            <person name="Kishida Y."/>
            <person name="Kiyokawa C."/>
            <person name="Kohara M."/>
            <person name="Matsumoto M."/>
            <person name="Matsuno A."/>
            <person name="Nakazaki N."/>
            <person name="Shimpo S."/>
            <person name="Takeuchi C."/>
            <person name="Yamada M."/>
            <person name="Tabata S."/>
        </authorList>
    </citation>
    <scope>NUCLEOTIDE SEQUENCE [LARGE SCALE GENOMIC DNA]</scope>
    <source>
        <strain evidence="6">ATCC 29082 / PCC 7421</strain>
    </source>
</reference>
<evidence type="ECO:0000259" key="3">
    <source>
        <dbReference type="Pfam" id="PF03816"/>
    </source>
</evidence>
<dbReference type="KEGG" id="gvi:gll3479"/>
<dbReference type="PANTHER" id="PTHR33392">
    <property type="entry name" value="POLYISOPRENYL-TEICHOIC ACID--PEPTIDOGLYCAN TEICHOIC ACID TRANSFERASE TAGU"/>
    <property type="match status" value="1"/>
</dbReference>
<keyword evidence="2" id="KW-1133">Transmembrane helix</keyword>
<dbReference type="InterPro" id="IPR004474">
    <property type="entry name" value="LytR_CpsA_psr"/>
</dbReference>
<keyword evidence="2" id="KW-0472">Membrane</keyword>
<reference evidence="5 6" key="2">
    <citation type="journal article" date="2003" name="DNA Res.">
        <title>Complete genome structure of Gloeobacter violaceus PCC 7421, a cyanobacterium that lacks thylakoids (supplement).</title>
        <authorList>
            <person name="Nakamura Y."/>
            <person name="Kaneko T."/>
            <person name="Sato S."/>
            <person name="Mimuro M."/>
            <person name="Miyashita H."/>
            <person name="Tsuchiya T."/>
            <person name="Sasamoto S."/>
            <person name="Watanabe A."/>
            <person name="Kawashima K."/>
            <person name="Kishida Y."/>
            <person name="Kiyokawa C."/>
            <person name="Kohara M."/>
            <person name="Matsumoto M."/>
            <person name="Matsuno A."/>
            <person name="Nakazaki N."/>
            <person name="Shimpo S."/>
            <person name="Takeuchi C."/>
            <person name="Yamada M."/>
            <person name="Tabata S."/>
        </authorList>
    </citation>
    <scope>NUCLEOTIDE SEQUENCE [LARGE SCALE GENOMIC DNA]</scope>
    <source>
        <strain evidence="6">ATCC 29082 / PCC 7421</strain>
    </source>
</reference>
<name>Q7NFP5_GLOVI</name>
<dbReference type="EMBL" id="BA000045">
    <property type="protein sequence ID" value="BAC91420.1"/>
    <property type="molecule type" value="Genomic_DNA"/>
</dbReference>
<evidence type="ECO:0000256" key="2">
    <source>
        <dbReference type="SAM" id="Phobius"/>
    </source>
</evidence>
<evidence type="ECO:0000259" key="4">
    <source>
        <dbReference type="Pfam" id="PF13399"/>
    </source>
</evidence>
<feature type="domain" description="LytR/CpsA/Psr regulator C-terminal" evidence="4">
    <location>
        <begin position="338"/>
        <end position="425"/>
    </location>
</feature>
<dbReference type="HOGENOM" id="CLU_016455_5_1_3"/>
<protein>
    <submittedName>
        <fullName evidence="5">Gll3479 protein</fullName>
    </submittedName>
</protein>
<dbReference type="PANTHER" id="PTHR33392:SF6">
    <property type="entry name" value="POLYISOPRENYL-TEICHOIC ACID--PEPTIDOGLYCAN TEICHOIC ACID TRANSFERASE TAGU"/>
    <property type="match status" value="1"/>
</dbReference>
<dbReference type="Gene3D" id="3.40.630.190">
    <property type="entry name" value="LCP protein"/>
    <property type="match status" value="1"/>
</dbReference>
<gene>
    <name evidence="5" type="ordered locus">gll3479</name>
</gene>
<feature type="domain" description="Cell envelope-related transcriptional attenuator" evidence="3">
    <location>
        <begin position="94"/>
        <end position="239"/>
    </location>
</feature>
<dbReference type="PATRIC" id="fig|251221.4.peg.3512"/>
<evidence type="ECO:0000313" key="5">
    <source>
        <dbReference type="EMBL" id="BAC91420.1"/>
    </source>
</evidence>
<evidence type="ECO:0000256" key="1">
    <source>
        <dbReference type="ARBA" id="ARBA00006068"/>
    </source>
</evidence>
<dbReference type="eggNOG" id="COG1316">
    <property type="taxonomic scope" value="Bacteria"/>
</dbReference>
<keyword evidence="6" id="KW-1185">Reference proteome</keyword>
<dbReference type="Pfam" id="PF13399">
    <property type="entry name" value="LytR_C"/>
    <property type="match status" value="1"/>
</dbReference>
<dbReference type="InterPro" id="IPR027381">
    <property type="entry name" value="LytR/CpsA/Psr_C"/>
</dbReference>
<dbReference type="NCBIfam" id="TIGR00350">
    <property type="entry name" value="lytR_cpsA_psr"/>
    <property type="match status" value="1"/>
</dbReference>
<proteinExistence type="inferred from homology"/>
<dbReference type="PhylomeDB" id="Q7NFP5"/>
<dbReference type="STRING" id="251221.gene:10760991"/>
<feature type="transmembrane region" description="Helical" evidence="2">
    <location>
        <begin position="17"/>
        <end position="39"/>
    </location>
</feature>
<keyword evidence="2" id="KW-0812">Transmembrane</keyword>
<dbReference type="AlphaFoldDB" id="Q7NFP5"/>
<dbReference type="OrthoDB" id="305468at2"/>
<dbReference type="Gene3D" id="3.30.70.2390">
    <property type="match status" value="1"/>
</dbReference>